<dbReference type="InterPro" id="IPR011051">
    <property type="entry name" value="RmlC_Cupin_sf"/>
</dbReference>
<dbReference type="Pfam" id="PF07847">
    <property type="entry name" value="PCO_ADO"/>
    <property type="match status" value="1"/>
</dbReference>
<comment type="similarity">
    <text evidence="2">Belongs to the cysteine dioxygenase family.</text>
</comment>
<dbReference type="InterPro" id="IPR012864">
    <property type="entry name" value="PCO/ADO"/>
</dbReference>
<dbReference type="Gene3D" id="2.60.120.10">
    <property type="entry name" value="Jelly Rolls"/>
    <property type="match status" value="1"/>
</dbReference>
<evidence type="ECO:0000256" key="1">
    <source>
        <dbReference type="ARBA" id="ARBA00001954"/>
    </source>
</evidence>
<dbReference type="PANTHER" id="PTHR22966:SF29">
    <property type="entry name" value="PLANT CYSTEINE OXIDASE 3"/>
    <property type="match status" value="1"/>
</dbReference>
<evidence type="ECO:0000313" key="9">
    <source>
        <dbReference type="Proteomes" id="UP001374584"/>
    </source>
</evidence>
<evidence type="ECO:0000256" key="3">
    <source>
        <dbReference type="ARBA" id="ARBA00013133"/>
    </source>
</evidence>
<dbReference type="AlphaFoldDB" id="A0AAN9MLE5"/>
<dbReference type="PANTHER" id="PTHR22966">
    <property type="entry name" value="2-AMINOETHANETHIOL DIOXYGENASE"/>
    <property type="match status" value="1"/>
</dbReference>
<dbReference type="SUPFAM" id="SSF51182">
    <property type="entry name" value="RmlC-like cupins"/>
    <property type="match status" value="1"/>
</dbReference>
<evidence type="ECO:0000256" key="2">
    <source>
        <dbReference type="ARBA" id="ARBA00006622"/>
    </source>
</evidence>
<evidence type="ECO:0000256" key="6">
    <source>
        <dbReference type="ARBA" id="ARBA00023004"/>
    </source>
</evidence>
<dbReference type="GO" id="GO:0070483">
    <property type="term" value="P:detection of hypoxia"/>
    <property type="evidence" value="ECO:0007669"/>
    <property type="project" value="UniProtKB-ARBA"/>
</dbReference>
<keyword evidence="5" id="KW-0560">Oxidoreductase</keyword>
<comment type="caution">
    <text evidence="8">The sequence shown here is derived from an EMBL/GenBank/DDBJ whole genome shotgun (WGS) entry which is preliminary data.</text>
</comment>
<dbReference type="EC" id="1.13.11.20" evidence="3"/>
<keyword evidence="6" id="KW-0408">Iron</keyword>
<organism evidence="8 9">
    <name type="scientific">Phaseolus coccineus</name>
    <name type="common">Scarlet runner bean</name>
    <name type="synonym">Phaseolus multiflorus</name>
    <dbReference type="NCBI Taxonomy" id="3886"/>
    <lineage>
        <taxon>Eukaryota</taxon>
        <taxon>Viridiplantae</taxon>
        <taxon>Streptophyta</taxon>
        <taxon>Embryophyta</taxon>
        <taxon>Tracheophyta</taxon>
        <taxon>Spermatophyta</taxon>
        <taxon>Magnoliopsida</taxon>
        <taxon>eudicotyledons</taxon>
        <taxon>Gunneridae</taxon>
        <taxon>Pentapetalae</taxon>
        <taxon>rosids</taxon>
        <taxon>fabids</taxon>
        <taxon>Fabales</taxon>
        <taxon>Fabaceae</taxon>
        <taxon>Papilionoideae</taxon>
        <taxon>50 kb inversion clade</taxon>
        <taxon>NPAAA clade</taxon>
        <taxon>indigoferoid/millettioid clade</taxon>
        <taxon>Phaseoleae</taxon>
        <taxon>Phaseolus</taxon>
    </lineage>
</organism>
<protein>
    <recommendedName>
        <fullName evidence="3">cysteine dioxygenase</fullName>
        <ecNumber evidence="3">1.13.11.20</ecNumber>
    </recommendedName>
</protein>
<dbReference type="EMBL" id="JAYMYR010000007">
    <property type="protein sequence ID" value="KAK7354223.1"/>
    <property type="molecule type" value="Genomic_DNA"/>
</dbReference>
<accession>A0AAN9MLE5</accession>
<reference evidence="8 9" key="1">
    <citation type="submission" date="2024-01" db="EMBL/GenBank/DDBJ databases">
        <title>The genomes of 5 underutilized Papilionoideae crops provide insights into root nodulation and disease resistanc.</title>
        <authorList>
            <person name="Jiang F."/>
        </authorList>
    </citation>
    <scope>NUCLEOTIDE SEQUENCE [LARGE SCALE GENOMIC DNA]</scope>
    <source>
        <strain evidence="8">JINMINGXINNONG_FW02</strain>
        <tissue evidence="8">Leaves</tissue>
    </source>
</reference>
<dbReference type="GO" id="GO:0046872">
    <property type="term" value="F:metal ion binding"/>
    <property type="evidence" value="ECO:0007669"/>
    <property type="project" value="UniProtKB-KW"/>
</dbReference>
<evidence type="ECO:0000313" key="8">
    <source>
        <dbReference type="EMBL" id="KAK7354223.1"/>
    </source>
</evidence>
<comment type="catalytic activity">
    <reaction evidence="7">
        <text>L-cysteine + O2 = 3-sulfino-L-alanine + H(+)</text>
        <dbReference type="Rhea" id="RHEA:20441"/>
        <dbReference type="ChEBI" id="CHEBI:15378"/>
        <dbReference type="ChEBI" id="CHEBI:15379"/>
        <dbReference type="ChEBI" id="CHEBI:35235"/>
        <dbReference type="ChEBI" id="CHEBI:61085"/>
        <dbReference type="EC" id="1.13.11.20"/>
    </reaction>
    <physiologicalReaction direction="left-to-right" evidence="7">
        <dbReference type="Rhea" id="RHEA:20442"/>
    </physiologicalReaction>
</comment>
<evidence type="ECO:0000256" key="4">
    <source>
        <dbReference type="ARBA" id="ARBA00022723"/>
    </source>
</evidence>
<evidence type="ECO:0000256" key="7">
    <source>
        <dbReference type="ARBA" id="ARBA00024284"/>
    </source>
</evidence>
<sequence>MVIGGRSTKLAEVMFLVDFLGLFDYDKCYLRIEVVIENKDMAFSSLRRYLSMRSPSSKVQTLYDHCKTIFSPSGTPPPSSQALQKLSSILDTVQPADVGLKEETADDDRGHGFFGANVLNRVARWAQPITYLDIHECDSFTMCIFCFPTSSVIPLHDHPGMTVFSKLLYGSLHVKAYDWVEPPFVVKSKGPGYPRVRLAKLAVDKVLNAPSETSVLYPKHGGNLHCFTAVTPCAMLDILTPPYTEEERRCTYYHDYPYSAFAAGNAPVCDGEEEEYAWLAELESPSDLYMRQGVYAGPAIQL</sequence>
<comment type="cofactor">
    <cofactor evidence="1">
        <name>Fe(2+)</name>
        <dbReference type="ChEBI" id="CHEBI:29033"/>
    </cofactor>
</comment>
<name>A0AAN9MLE5_PHACN</name>
<gene>
    <name evidence="8" type="ORF">VNO80_19682</name>
</gene>
<dbReference type="GO" id="GO:0017172">
    <property type="term" value="F:cysteine dioxygenase activity"/>
    <property type="evidence" value="ECO:0007669"/>
    <property type="project" value="UniProtKB-EC"/>
</dbReference>
<dbReference type="CDD" id="cd20289">
    <property type="entry name" value="cupin_ADO"/>
    <property type="match status" value="1"/>
</dbReference>
<evidence type="ECO:0000256" key="5">
    <source>
        <dbReference type="ARBA" id="ARBA00023002"/>
    </source>
</evidence>
<keyword evidence="9" id="KW-1185">Reference proteome</keyword>
<dbReference type="InterPro" id="IPR014710">
    <property type="entry name" value="RmlC-like_jellyroll"/>
</dbReference>
<proteinExistence type="inferred from homology"/>
<dbReference type="Proteomes" id="UP001374584">
    <property type="component" value="Unassembled WGS sequence"/>
</dbReference>
<keyword evidence="4" id="KW-0479">Metal-binding</keyword>